<feature type="compositionally biased region" description="Pro residues" evidence="7">
    <location>
        <begin position="212"/>
        <end position="227"/>
    </location>
</feature>
<reference evidence="9 10" key="1">
    <citation type="submission" date="2024-06" db="EMBL/GenBank/DDBJ databases">
        <title>Complete genome of Phlyctema vagabunda strain 19-DSS-EL-015.</title>
        <authorList>
            <person name="Fiorenzani C."/>
        </authorList>
    </citation>
    <scope>NUCLEOTIDE SEQUENCE [LARGE SCALE GENOMIC DNA]</scope>
    <source>
        <strain evidence="9 10">19-DSS-EL-015</strain>
    </source>
</reference>
<protein>
    <submittedName>
        <fullName evidence="9">Topoisomerase ii associated protein</fullName>
    </submittedName>
</protein>
<evidence type="ECO:0000256" key="5">
    <source>
        <dbReference type="ARBA" id="ARBA00022884"/>
    </source>
</evidence>
<keyword evidence="10" id="KW-1185">Reference proteome</keyword>
<comment type="similarity">
    <text evidence="3">Belongs to the PAT1 family.</text>
</comment>
<organism evidence="9 10">
    <name type="scientific">Phlyctema vagabunda</name>
    <dbReference type="NCBI Taxonomy" id="108571"/>
    <lineage>
        <taxon>Eukaryota</taxon>
        <taxon>Fungi</taxon>
        <taxon>Dikarya</taxon>
        <taxon>Ascomycota</taxon>
        <taxon>Pezizomycotina</taxon>
        <taxon>Leotiomycetes</taxon>
        <taxon>Helotiales</taxon>
        <taxon>Dermateaceae</taxon>
        <taxon>Phlyctema</taxon>
    </lineage>
</organism>
<feature type="region of interest" description="Disordered" evidence="7">
    <location>
        <begin position="156"/>
        <end position="175"/>
    </location>
</feature>
<accession>A0ABR4PRQ7</accession>
<dbReference type="Pfam" id="PF09770">
    <property type="entry name" value="PAT1"/>
    <property type="match status" value="1"/>
</dbReference>
<evidence type="ECO:0000256" key="6">
    <source>
        <dbReference type="ARBA" id="ARBA00023242"/>
    </source>
</evidence>
<dbReference type="InterPro" id="IPR039900">
    <property type="entry name" value="Pat1-like"/>
</dbReference>
<evidence type="ECO:0000256" key="7">
    <source>
        <dbReference type="SAM" id="MobiDB-lite"/>
    </source>
</evidence>
<evidence type="ECO:0000313" key="9">
    <source>
        <dbReference type="EMBL" id="KAL3426015.1"/>
    </source>
</evidence>
<feature type="region of interest" description="Disordered" evidence="7">
    <location>
        <begin position="500"/>
        <end position="531"/>
    </location>
</feature>
<sequence>MSFFGFDATLPRDRGHNTSAPGFAQAADPFARPSQGDDDDDALDFEDTYDGLGDQLDETDDAFNDDTFGGAGPAAGPSKQPVGKDFDFFGQTAKVSTAINEEALRFTRQQPVPRAAPVQPTYNQPKPARSGYERYREPDYVPELQADASLWGVAPKRPAAGVSDPAGSPAAPQNGRKMMSLEEVEAAMRAQKKPVQAPAQAQPQVQSQQQYAPPPQQPNQFHQPPPNQQFQNFAQQQYHSAPSTGPVREDLRPMQSAPPNQPVQIMQRPQAPAGQPNIPTGPSQPTQILQNPHRLPSEQHQPQHRQGPPGQHVNRQHGSRHQVTIITHPQQLANLSEEERAAFLMEDAKRAKRNHKIFLLSKDNGLMTPQDKNFITRIQLQQLVTATGNPNEHGTDSTLSEDFYYQVHNQIRGGPRQHPNQPLSNFAQTYLFQTGGRHGGMRRQARGGDNHMQRMEQQVQRAVEAAKNKPKNKQLVIEGSLGKISFSNAKTPKPLLNIKRTESTGDATRPSSAARAASDRKAQKAGVSGSDRRTVLADIESVYSTLMKMEDHDRQMPPPLIDDVDPELVGRHMDWREQAQQLNNQLWRQLKVHEPIGATTTHPFIAFLSFSKGKKAIPRVFRHISHEQRTTILTMIVVHLDQLDVVRNAQLLSGETQLNAGIRENVELFSLAVMPSLFGYLSEAGLDIVTGVLGLILGINVDVVARTRIGVSMLTMILSRAELIKQGGDVKEQEWEQWVNVYNNLFNSLEPTLPNVFPGTVNTGEDVYVWQFLAAIGIGANPEQQQRLVMAVKDRVMETVGLAKTLPPAMSSQRLANVNLFMRSIGLDVELLA</sequence>
<name>A0ABR4PRQ7_9HELO</name>
<feature type="compositionally biased region" description="Low complexity" evidence="7">
    <location>
        <begin position="193"/>
        <end position="211"/>
    </location>
</feature>
<dbReference type="EMBL" id="JBFCZG010000002">
    <property type="protein sequence ID" value="KAL3426015.1"/>
    <property type="molecule type" value="Genomic_DNA"/>
</dbReference>
<feature type="compositionally biased region" description="Low complexity" evidence="7">
    <location>
        <begin position="228"/>
        <end position="237"/>
    </location>
</feature>
<evidence type="ECO:0000256" key="3">
    <source>
        <dbReference type="ARBA" id="ARBA00009138"/>
    </source>
</evidence>
<proteinExistence type="inferred from homology"/>
<feature type="compositionally biased region" description="Low complexity" evidence="7">
    <location>
        <begin position="507"/>
        <end position="516"/>
    </location>
</feature>
<evidence type="ECO:0000313" key="10">
    <source>
        <dbReference type="Proteomes" id="UP001629113"/>
    </source>
</evidence>
<gene>
    <name evidence="9" type="ORF">PVAG01_02806</name>
</gene>
<feature type="compositionally biased region" description="Polar residues" evidence="7">
    <location>
        <begin position="277"/>
        <end position="290"/>
    </location>
</feature>
<evidence type="ECO:0000256" key="2">
    <source>
        <dbReference type="ARBA" id="ARBA00004201"/>
    </source>
</evidence>
<keyword evidence="4" id="KW-0963">Cytoplasm</keyword>
<feature type="region of interest" description="Disordered" evidence="7">
    <location>
        <begin position="1"/>
        <end position="84"/>
    </location>
</feature>
<feature type="compositionally biased region" description="Acidic residues" evidence="7">
    <location>
        <begin position="36"/>
        <end position="64"/>
    </location>
</feature>
<keyword evidence="6" id="KW-0539">Nucleus</keyword>
<dbReference type="PANTHER" id="PTHR21551:SF0">
    <property type="entry name" value="PROTEIN ASSOCIATED WITH TOPO II RELATED-1, ISOFORM A"/>
    <property type="match status" value="1"/>
</dbReference>
<evidence type="ECO:0000259" key="8">
    <source>
        <dbReference type="Pfam" id="PF09770"/>
    </source>
</evidence>
<feature type="region of interest" description="Disordered" evidence="7">
    <location>
        <begin position="186"/>
        <end position="320"/>
    </location>
</feature>
<dbReference type="Proteomes" id="UP001629113">
    <property type="component" value="Unassembled WGS sequence"/>
</dbReference>
<comment type="caution">
    <text evidence="9">The sequence shown here is derived from an EMBL/GenBank/DDBJ whole genome shotgun (WGS) entry which is preliminary data.</text>
</comment>
<feature type="domain" description="mRNA decay factor PAT1" evidence="8">
    <location>
        <begin position="1"/>
        <end position="830"/>
    </location>
</feature>
<dbReference type="PANTHER" id="PTHR21551">
    <property type="entry name" value="TOPOISOMERASE II-ASSOCIATED PROTEIN PAT1"/>
    <property type="match status" value="1"/>
</dbReference>
<keyword evidence="5" id="KW-0694">RNA-binding</keyword>
<dbReference type="InterPro" id="IPR019167">
    <property type="entry name" value="PAT1_dom"/>
</dbReference>
<comment type="subcellular location">
    <subcellularLocation>
        <location evidence="2">Cytoplasm</location>
        <location evidence="2">P-body</location>
    </subcellularLocation>
    <subcellularLocation>
        <location evidence="1">Nucleus</location>
    </subcellularLocation>
</comment>
<evidence type="ECO:0000256" key="1">
    <source>
        <dbReference type="ARBA" id="ARBA00004123"/>
    </source>
</evidence>
<evidence type="ECO:0000256" key="4">
    <source>
        <dbReference type="ARBA" id="ARBA00022490"/>
    </source>
</evidence>